<reference evidence="2" key="1">
    <citation type="submission" date="2023-03" db="EMBL/GenBank/DDBJ databases">
        <title>Massive genome expansion in bonnet fungi (Mycena s.s.) driven by repeated elements and novel gene families across ecological guilds.</title>
        <authorList>
            <consortium name="Lawrence Berkeley National Laboratory"/>
            <person name="Harder C.B."/>
            <person name="Miyauchi S."/>
            <person name="Viragh M."/>
            <person name="Kuo A."/>
            <person name="Thoen E."/>
            <person name="Andreopoulos B."/>
            <person name="Lu D."/>
            <person name="Skrede I."/>
            <person name="Drula E."/>
            <person name="Henrissat B."/>
            <person name="Morin E."/>
            <person name="Kohler A."/>
            <person name="Barry K."/>
            <person name="LaButti K."/>
            <person name="Morin E."/>
            <person name="Salamov A."/>
            <person name="Lipzen A."/>
            <person name="Mereny Z."/>
            <person name="Hegedus B."/>
            <person name="Baldrian P."/>
            <person name="Stursova M."/>
            <person name="Weitz H."/>
            <person name="Taylor A."/>
            <person name="Grigoriev I.V."/>
            <person name="Nagy L.G."/>
            <person name="Martin F."/>
            <person name="Kauserud H."/>
        </authorList>
    </citation>
    <scope>NUCLEOTIDE SEQUENCE</scope>
    <source>
        <strain evidence="2">CBHHK188m</strain>
    </source>
</reference>
<name>A0AAD7MZV8_9AGAR</name>
<comment type="caution">
    <text evidence="2">The sequence shown here is derived from an EMBL/GenBank/DDBJ whole genome shotgun (WGS) entry which is preliminary data.</text>
</comment>
<keyword evidence="3" id="KW-1185">Reference proteome</keyword>
<sequence>MYHSRRGLNMAQCGTKIPFEPGLGRSRILKHFLPLFEGTEGYYYYYCCCRNRREEKFLNSARGPIVWPELYRSASGKLLAVPQLAAADCYSSVVRSGRMQCKSTAELQTDGGHTAARSAASPHRLLHSRTPAHPSAARSLPSSLVGCVAAIARVTLAALRCVPSLPSANAAFTLTYLQGIIRLPEKDDLHTRGSNQRPRANVVIQEEVIKATTLRDR</sequence>
<dbReference type="Proteomes" id="UP001215280">
    <property type="component" value="Unassembled WGS sequence"/>
</dbReference>
<dbReference type="AlphaFoldDB" id="A0AAD7MZV8"/>
<dbReference type="EMBL" id="JARJLG010000132">
    <property type="protein sequence ID" value="KAJ7739431.1"/>
    <property type="molecule type" value="Genomic_DNA"/>
</dbReference>
<protein>
    <submittedName>
        <fullName evidence="2">Uncharacterized protein</fullName>
    </submittedName>
</protein>
<organism evidence="2 3">
    <name type="scientific">Mycena maculata</name>
    <dbReference type="NCBI Taxonomy" id="230809"/>
    <lineage>
        <taxon>Eukaryota</taxon>
        <taxon>Fungi</taxon>
        <taxon>Dikarya</taxon>
        <taxon>Basidiomycota</taxon>
        <taxon>Agaricomycotina</taxon>
        <taxon>Agaricomycetes</taxon>
        <taxon>Agaricomycetidae</taxon>
        <taxon>Agaricales</taxon>
        <taxon>Marasmiineae</taxon>
        <taxon>Mycenaceae</taxon>
        <taxon>Mycena</taxon>
    </lineage>
</organism>
<proteinExistence type="predicted"/>
<evidence type="ECO:0000313" key="3">
    <source>
        <dbReference type="Proteomes" id="UP001215280"/>
    </source>
</evidence>
<evidence type="ECO:0000313" key="2">
    <source>
        <dbReference type="EMBL" id="KAJ7739431.1"/>
    </source>
</evidence>
<feature type="region of interest" description="Disordered" evidence="1">
    <location>
        <begin position="110"/>
        <end position="134"/>
    </location>
</feature>
<accession>A0AAD7MZV8</accession>
<gene>
    <name evidence="2" type="ORF">DFH07DRAFT_983607</name>
</gene>
<evidence type="ECO:0000256" key="1">
    <source>
        <dbReference type="SAM" id="MobiDB-lite"/>
    </source>
</evidence>